<proteinExistence type="predicted"/>
<gene>
    <name evidence="1" type="ORF">JI435_415580</name>
</gene>
<dbReference type="AlphaFoldDB" id="A0A7U2F8U0"/>
<keyword evidence="2" id="KW-1185">Reference proteome</keyword>
<dbReference type="VEuPathDB" id="FungiDB:JI435_415580"/>
<name>A0A7U2F8U0_PHANO</name>
<accession>A0A7U2F8U0</accession>
<reference evidence="2" key="1">
    <citation type="journal article" date="2021" name="BMC Genomics">
        <title>Chromosome-level genome assembly and manually-curated proteome of model necrotroph Parastagonospora nodorum Sn15 reveals a genome-wide trove of candidate effector homologs, and redundancy of virulence-related functions within an accessory chromosome.</title>
        <authorList>
            <person name="Bertazzoni S."/>
            <person name="Jones D.A.B."/>
            <person name="Phan H.T."/>
            <person name="Tan K.-C."/>
            <person name="Hane J.K."/>
        </authorList>
    </citation>
    <scope>NUCLEOTIDE SEQUENCE [LARGE SCALE GENOMIC DNA]</scope>
    <source>
        <strain evidence="2">SN15 / ATCC MYA-4574 / FGSC 10173)</strain>
    </source>
</reference>
<evidence type="ECO:0000313" key="2">
    <source>
        <dbReference type="Proteomes" id="UP000663193"/>
    </source>
</evidence>
<evidence type="ECO:0000313" key="1">
    <source>
        <dbReference type="EMBL" id="QRD00657.1"/>
    </source>
</evidence>
<sequence length="66" mass="7559">MTLGAWLRRTRQVRLVSKAADVRSAEEGVYVKRMVIEDEDIGKLLWVQEEGQCWGLEGGLRGREAR</sequence>
<protein>
    <submittedName>
        <fullName evidence="1">Uncharacterized protein</fullName>
    </submittedName>
</protein>
<dbReference type="Proteomes" id="UP000663193">
    <property type="component" value="Chromosome 11"/>
</dbReference>
<dbReference type="EMBL" id="CP069033">
    <property type="protein sequence ID" value="QRD00657.1"/>
    <property type="molecule type" value="Genomic_DNA"/>
</dbReference>
<organism evidence="1 2">
    <name type="scientific">Phaeosphaeria nodorum (strain SN15 / ATCC MYA-4574 / FGSC 10173)</name>
    <name type="common">Glume blotch fungus</name>
    <name type="synonym">Parastagonospora nodorum</name>
    <dbReference type="NCBI Taxonomy" id="321614"/>
    <lineage>
        <taxon>Eukaryota</taxon>
        <taxon>Fungi</taxon>
        <taxon>Dikarya</taxon>
        <taxon>Ascomycota</taxon>
        <taxon>Pezizomycotina</taxon>
        <taxon>Dothideomycetes</taxon>
        <taxon>Pleosporomycetidae</taxon>
        <taxon>Pleosporales</taxon>
        <taxon>Pleosporineae</taxon>
        <taxon>Phaeosphaeriaceae</taxon>
        <taxon>Parastagonospora</taxon>
    </lineage>
</organism>